<reference evidence="18" key="1">
    <citation type="submission" date="2020-08" db="EMBL/GenBank/DDBJ databases">
        <title>Ramlibacter sp. USB13 16S ribosomal RNA gene genome sequencing and assembly.</title>
        <authorList>
            <person name="Kang M."/>
        </authorList>
    </citation>
    <scope>NUCLEOTIDE SEQUENCE</scope>
    <source>
        <strain evidence="18">USB13</strain>
    </source>
</reference>
<evidence type="ECO:0000259" key="17">
    <source>
        <dbReference type="PROSITE" id="PS50846"/>
    </source>
</evidence>
<keyword evidence="7 15" id="KW-0479">Metal-binding</keyword>
<evidence type="ECO:0000256" key="12">
    <source>
        <dbReference type="ARBA" id="ARBA00022989"/>
    </source>
</evidence>
<evidence type="ECO:0000256" key="8">
    <source>
        <dbReference type="ARBA" id="ARBA00022741"/>
    </source>
</evidence>
<evidence type="ECO:0000256" key="14">
    <source>
        <dbReference type="ARBA" id="ARBA00023136"/>
    </source>
</evidence>
<accession>A0A923SAS8</accession>
<dbReference type="Gene3D" id="2.70.150.10">
    <property type="entry name" value="Calcium-transporting ATPase, cytoplasmic transduction domain A"/>
    <property type="match status" value="1"/>
</dbReference>
<dbReference type="PANTHER" id="PTHR43520:SF5">
    <property type="entry name" value="CATION-TRANSPORTING P-TYPE ATPASE-RELATED"/>
    <property type="match status" value="1"/>
</dbReference>
<feature type="compositionally biased region" description="Pro residues" evidence="16">
    <location>
        <begin position="1"/>
        <end position="12"/>
    </location>
</feature>
<evidence type="ECO:0000256" key="15">
    <source>
        <dbReference type="RuleBase" id="RU362081"/>
    </source>
</evidence>
<comment type="subcellular location">
    <subcellularLocation>
        <location evidence="1">Cell membrane</location>
        <topology evidence="1">Multi-pass membrane protein</topology>
    </subcellularLocation>
</comment>
<keyword evidence="14 15" id="KW-0472">Membrane</keyword>
<evidence type="ECO:0000313" key="19">
    <source>
        <dbReference type="Proteomes" id="UP000608513"/>
    </source>
</evidence>
<comment type="caution">
    <text evidence="18">The sequence shown here is derived from an EMBL/GenBank/DDBJ whole genome shotgun (WGS) entry which is preliminary data.</text>
</comment>
<dbReference type="SUPFAM" id="SSF81653">
    <property type="entry name" value="Calcium ATPase, transduction domain A"/>
    <property type="match status" value="1"/>
</dbReference>
<evidence type="ECO:0000313" key="18">
    <source>
        <dbReference type="EMBL" id="MBC5783115.1"/>
    </source>
</evidence>
<evidence type="ECO:0000256" key="7">
    <source>
        <dbReference type="ARBA" id="ARBA00022723"/>
    </source>
</evidence>
<feature type="transmembrane region" description="Helical" evidence="15">
    <location>
        <begin position="410"/>
        <end position="443"/>
    </location>
</feature>
<keyword evidence="12 15" id="KW-1133">Transmembrane helix</keyword>
<dbReference type="InterPro" id="IPR023299">
    <property type="entry name" value="ATPase_P-typ_cyto_dom_N"/>
</dbReference>
<organism evidence="18 19">
    <name type="scientific">Ramlibacter cellulosilyticus</name>
    <dbReference type="NCBI Taxonomy" id="2764187"/>
    <lineage>
        <taxon>Bacteria</taxon>
        <taxon>Pseudomonadati</taxon>
        <taxon>Pseudomonadota</taxon>
        <taxon>Betaproteobacteria</taxon>
        <taxon>Burkholderiales</taxon>
        <taxon>Comamonadaceae</taxon>
        <taxon>Ramlibacter</taxon>
    </lineage>
</organism>
<dbReference type="GO" id="GO:0043682">
    <property type="term" value="F:P-type divalent copper transporter activity"/>
    <property type="evidence" value="ECO:0007669"/>
    <property type="project" value="TreeGrafter"/>
</dbReference>
<evidence type="ECO:0000256" key="1">
    <source>
        <dbReference type="ARBA" id="ARBA00004651"/>
    </source>
</evidence>
<dbReference type="CDD" id="cd02079">
    <property type="entry name" value="P-type_ATPase_HM"/>
    <property type="match status" value="1"/>
</dbReference>
<dbReference type="InterPro" id="IPR027256">
    <property type="entry name" value="P-typ_ATPase_IB"/>
</dbReference>
<dbReference type="GO" id="GO:0016887">
    <property type="term" value="F:ATP hydrolysis activity"/>
    <property type="evidence" value="ECO:0007669"/>
    <property type="project" value="InterPro"/>
</dbReference>
<dbReference type="Proteomes" id="UP000608513">
    <property type="component" value="Unassembled WGS sequence"/>
</dbReference>
<dbReference type="PROSITE" id="PS00154">
    <property type="entry name" value="ATPASE_E1_E2"/>
    <property type="match status" value="1"/>
</dbReference>
<evidence type="ECO:0000256" key="16">
    <source>
        <dbReference type="SAM" id="MobiDB-lite"/>
    </source>
</evidence>
<dbReference type="GO" id="GO:0055070">
    <property type="term" value="P:copper ion homeostasis"/>
    <property type="evidence" value="ECO:0007669"/>
    <property type="project" value="TreeGrafter"/>
</dbReference>
<dbReference type="SUPFAM" id="SSF81665">
    <property type="entry name" value="Calcium ATPase, transmembrane domain M"/>
    <property type="match status" value="1"/>
</dbReference>
<name>A0A923SAS8_9BURK</name>
<dbReference type="InterPro" id="IPR006121">
    <property type="entry name" value="HMA_dom"/>
</dbReference>
<dbReference type="InterPro" id="IPR036163">
    <property type="entry name" value="HMA_dom_sf"/>
</dbReference>
<dbReference type="Pfam" id="PF00403">
    <property type="entry name" value="HMA"/>
    <property type="match status" value="1"/>
</dbReference>
<keyword evidence="6 15" id="KW-0812">Transmembrane</keyword>
<evidence type="ECO:0000256" key="13">
    <source>
        <dbReference type="ARBA" id="ARBA00023065"/>
    </source>
</evidence>
<evidence type="ECO:0000256" key="11">
    <source>
        <dbReference type="ARBA" id="ARBA00022967"/>
    </source>
</evidence>
<feature type="compositionally biased region" description="Low complexity" evidence="16">
    <location>
        <begin position="13"/>
        <end position="24"/>
    </location>
</feature>
<feature type="transmembrane region" description="Helical" evidence="15">
    <location>
        <begin position="733"/>
        <end position="751"/>
    </location>
</feature>
<comment type="similarity">
    <text evidence="2 15">Belongs to the cation transport ATPase (P-type) (TC 3.A.3) family. Type IB subfamily.</text>
</comment>
<keyword evidence="3" id="KW-0813">Transport</keyword>
<evidence type="ECO:0000256" key="10">
    <source>
        <dbReference type="ARBA" id="ARBA00022842"/>
    </source>
</evidence>
<dbReference type="PROSITE" id="PS50846">
    <property type="entry name" value="HMA_2"/>
    <property type="match status" value="1"/>
</dbReference>
<feature type="transmembrane region" description="Helical" evidence="15">
    <location>
        <begin position="384"/>
        <end position="404"/>
    </location>
</feature>
<evidence type="ECO:0000256" key="3">
    <source>
        <dbReference type="ARBA" id="ARBA00022448"/>
    </source>
</evidence>
<feature type="transmembrane region" description="Helical" evidence="15">
    <location>
        <begin position="130"/>
        <end position="149"/>
    </location>
</feature>
<dbReference type="Pfam" id="PF00702">
    <property type="entry name" value="Hydrolase"/>
    <property type="match status" value="1"/>
</dbReference>
<dbReference type="InterPro" id="IPR059000">
    <property type="entry name" value="ATPase_P-type_domA"/>
</dbReference>
<dbReference type="SUPFAM" id="SSF56784">
    <property type="entry name" value="HAD-like"/>
    <property type="match status" value="1"/>
</dbReference>
<dbReference type="NCBIfam" id="TIGR01494">
    <property type="entry name" value="ATPase_P-type"/>
    <property type="match status" value="1"/>
</dbReference>
<dbReference type="PROSITE" id="PS01229">
    <property type="entry name" value="COF_2"/>
    <property type="match status" value="1"/>
</dbReference>
<feature type="region of interest" description="Disordered" evidence="16">
    <location>
        <begin position="1"/>
        <end position="32"/>
    </location>
</feature>
<proteinExistence type="inferred from homology"/>
<evidence type="ECO:0000256" key="5">
    <source>
        <dbReference type="ARBA" id="ARBA00022553"/>
    </source>
</evidence>
<dbReference type="NCBIfam" id="TIGR01525">
    <property type="entry name" value="ATPase-IB_hvy"/>
    <property type="match status" value="1"/>
</dbReference>
<dbReference type="RefSeq" id="WP_187075868.1">
    <property type="nucleotide sequence ID" value="NZ_JACORT010000003.1"/>
</dbReference>
<dbReference type="Gene3D" id="3.40.1110.10">
    <property type="entry name" value="Calcium-transporting ATPase, cytoplasmic domain N"/>
    <property type="match status" value="1"/>
</dbReference>
<gene>
    <name evidence="18" type="primary">cadA</name>
    <name evidence="18" type="ORF">H8N03_09185</name>
</gene>
<evidence type="ECO:0000256" key="6">
    <source>
        <dbReference type="ARBA" id="ARBA00022692"/>
    </source>
</evidence>
<keyword evidence="9 15" id="KW-0067">ATP-binding</keyword>
<dbReference type="GO" id="GO:0005886">
    <property type="term" value="C:plasma membrane"/>
    <property type="evidence" value="ECO:0007669"/>
    <property type="project" value="UniProtKB-SubCell"/>
</dbReference>
<keyword evidence="4 15" id="KW-1003">Cell membrane</keyword>
<dbReference type="EMBL" id="JACORT010000003">
    <property type="protein sequence ID" value="MBC5783115.1"/>
    <property type="molecule type" value="Genomic_DNA"/>
</dbReference>
<evidence type="ECO:0000256" key="4">
    <source>
        <dbReference type="ARBA" id="ARBA00022475"/>
    </source>
</evidence>
<evidence type="ECO:0000256" key="9">
    <source>
        <dbReference type="ARBA" id="ARBA00022840"/>
    </source>
</evidence>
<keyword evidence="8 15" id="KW-0547">Nucleotide-binding</keyword>
<keyword evidence="19" id="KW-1185">Reference proteome</keyword>
<keyword evidence="5" id="KW-0597">Phosphoprotein</keyword>
<dbReference type="Gene3D" id="3.30.70.100">
    <property type="match status" value="1"/>
</dbReference>
<dbReference type="GO" id="GO:0005507">
    <property type="term" value="F:copper ion binding"/>
    <property type="evidence" value="ECO:0007669"/>
    <property type="project" value="TreeGrafter"/>
</dbReference>
<evidence type="ECO:0000256" key="2">
    <source>
        <dbReference type="ARBA" id="ARBA00006024"/>
    </source>
</evidence>
<feature type="transmembrane region" description="Helical" evidence="15">
    <location>
        <begin position="199"/>
        <end position="219"/>
    </location>
</feature>
<dbReference type="Gene3D" id="3.40.50.1000">
    <property type="entry name" value="HAD superfamily/HAD-like"/>
    <property type="match status" value="1"/>
</dbReference>
<dbReference type="NCBIfam" id="TIGR01511">
    <property type="entry name" value="ATPase-IB1_Cu"/>
    <property type="match status" value="1"/>
</dbReference>
<feature type="transmembrane region" description="Helical" evidence="15">
    <location>
        <begin position="711"/>
        <end position="727"/>
    </location>
</feature>
<feature type="transmembrane region" description="Helical" evidence="15">
    <location>
        <begin position="231"/>
        <end position="249"/>
    </location>
</feature>
<dbReference type="PANTHER" id="PTHR43520">
    <property type="entry name" value="ATP7, ISOFORM B"/>
    <property type="match status" value="1"/>
</dbReference>
<dbReference type="GO" id="GO:0005524">
    <property type="term" value="F:ATP binding"/>
    <property type="evidence" value="ECO:0007669"/>
    <property type="project" value="UniProtKB-UniRule"/>
</dbReference>
<keyword evidence="11" id="KW-1278">Translocase</keyword>
<feature type="domain" description="HMA" evidence="17">
    <location>
        <begin position="46"/>
        <end position="112"/>
    </location>
</feature>
<keyword evidence="10" id="KW-0460">Magnesium</keyword>
<protein>
    <submittedName>
        <fullName evidence="18">Cadmium-translocating P-type ATPase</fullName>
    </submittedName>
</protein>
<feature type="transmembrane region" description="Helical" evidence="15">
    <location>
        <begin position="169"/>
        <end position="187"/>
    </location>
</feature>
<dbReference type="Pfam" id="PF00122">
    <property type="entry name" value="E1-E2_ATPase"/>
    <property type="match status" value="1"/>
</dbReference>
<dbReference type="AlphaFoldDB" id="A0A923SAS8"/>
<sequence length="780" mass="81944">MQAAVLPPPGLPPRAEAPAAAPSHALDDPGEWESFGRPLAGREGCWESYLAIEGIYCAGCSLTIEHALAPLPGVQQVDVNGSAATARIVWDAAQGRPSQWLAALERAGYRGLPAGDQLQAVPRRQAQRLLLWRWLVAGFCMMQVMMYAVPAYVAEPGDMTPDVAALLNWAAWLLTLPVLLFSCRPFFSSAWRDLRHRRIGMDVPVSLGILIAFGASTAATFDPTGPLGGEVWYDSVTMFVFFLLSGRLLEQRLRDRTAGALEALVRRLPDTVERVAADGSSERVPVRRLAVGDRIRVQPGAVFPADGEVLQGDTQVDEALLTGESTPLPRHAGQGVIAGSANLGGVVLVRVDRVGDATRYGQFVALMERASHEKPGLARLADRFATPFLLAVVAAAAGAAWWWWPQGPGHALGVAVAVLIVTCPCALSLATPAATLAAAGALARRGILVRRLEALETGAEVDTVVFDKTGTLTTDRMGVREVRTRDGVTRDEALALAAGLARNSLHPASRAVAAAGGVVLPCEQVHEHAGQGVEGVLPGAAPRRLRLGSAAFCGVAPLAGTDAAQVHLADDAGWLASFELDESLRGGALAAVAGLRRLGLQLEVLSGDQDAAVQRLAGRAGIRNARGQQSPQDKLDHVAGLQQSGRRVAMVGDGMNDGPVLARADLSIALGEAVPVAQARSDFIVQGGQLAGVAAILAQARRTRAVVRQNLWWAAGYNAVCVPLAIAGLMPPWLAGLGMAASSLFVVLNAARLSVIPAEAGTQGFRPGAFERPGFPPPRE</sequence>
<dbReference type="PRINTS" id="PR00119">
    <property type="entry name" value="CATATPASE"/>
</dbReference>
<dbReference type="InterPro" id="IPR018303">
    <property type="entry name" value="ATPase_P-typ_P_site"/>
</dbReference>
<dbReference type="InterPro" id="IPR008250">
    <property type="entry name" value="ATPase_P-typ_transduc_dom_A_sf"/>
</dbReference>
<dbReference type="PRINTS" id="PR00943">
    <property type="entry name" value="CUATPASE"/>
</dbReference>
<dbReference type="InterPro" id="IPR036412">
    <property type="entry name" value="HAD-like_sf"/>
</dbReference>
<dbReference type="CDD" id="cd00371">
    <property type="entry name" value="HMA"/>
    <property type="match status" value="1"/>
</dbReference>
<dbReference type="InterPro" id="IPR023214">
    <property type="entry name" value="HAD_sf"/>
</dbReference>
<dbReference type="InterPro" id="IPR023298">
    <property type="entry name" value="ATPase_P-typ_TM_dom_sf"/>
</dbReference>
<dbReference type="SUPFAM" id="SSF55008">
    <property type="entry name" value="HMA, heavy metal-associated domain"/>
    <property type="match status" value="1"/>
</dbReference>
<keyword evidence="13" id="KW-0406">Ion transport</keyword>
<dbReference type="InterPro" id="IPR001757">
    <property type="entry name" value="P_typ_ATPase"/>
</dbReference>
<dbReference type="NCBIfam" id="TIGR01512">
    <property type="entry name" value="ATPase-IB2_Cd"/>
    <property type="match status" value="1"/>
</dbReference>